<comment type="caution">
    <text evidence="1">The sequence shown here is derived from an EMBL/GenBank/DDBJ whole genome shotgun (WGS) entry which is preliminary data.</text>
</comment>
<name>A0ABD5YKJ3_9EURY</name>
<protein>
    <submittedName>
        <fullName evidence="1">Uncharacterized protein</fullName>
    </submittedName>
</protein>
<evidence type="ECO:0000313" key="2">
    <source>
        <dbReference type="Proteomes" id="UP001596390"/>
    </source>
</evidence>
<gene>
    <name evidence="1" type="ORF">ACFQMK_14745</name>
</gene>
<dbReference type="EMBL" id="JBHSZZ010000071">
    <property type="protein sequence ID" value="MFC7188110.1"/>
    <property type="molecule type" value="Genomic_DNA"/>
</dbReference>
<reference evidence="1 2" key="1">
    <citation type="journal article" date="2019" name="Int. J. Syst. Evol. Microbiol.">
        <title>The Global Catalogue of Microorganisms (GCM) 10K type strain sequencing project: providing services to taxonomists for standard genome sequencing and annotation.</title>
        <authorList>
            <consortium name="The Broad Institute Genomics Platform"/>
            <consortium name="The Broad Institute Genome Sequencing Center for Infectious Disease"/>
            <person name="Wu L."/>
            <person name="Ma J."/>
        </authorList>
    </citation>
    <scope>NUCLEOTIDE SEQUENCE [LARGE SCALE GENOMIC DNA]</scope>
    <source>
        <strain evidence="1 2">Q85</strain>
    </source>
</reference>
<keyword evidence="2" id="KW-1185">Reference proteome</keyword>
<evidence type="ECO:0000313" key="1">
    <source>
        <dbReference type="EMBL" id="MFC7188110.1"/>
    </source>
</evidence>
<accession>A0ABD5YKJ3</accession>
<dbReference type="RefSeq" id="WP_267665560.1">
    <property type="nucleotide sequence ID" value="NZ_JAODIX010000071.1"/>
</dbReference>
<proteinExistence type="predicted"/>
<organism evidence="1 2">
    <name type="scientific">Halorubrum yunnanense</name>
    <dbReference type="NCBI Taxonomy" id="1526162"/>
    <lineage>
        <taxon>Archaea</taxon>
        <taxon>Methanobacteriati</taxon>
        <taxon>Methanobacteriota</taxon>
        <taxon>Stenosarchaea group</taxon>
        <taxon>Halobacteria</taxon>
        <taxon>Halobacteriales</taxon>
        <taxon>Haloferacaceae</taxon>
        <taxon>Halorubrum</taxon>
    </lineage>
</organism>
<sequence length="76" mass="8658">MTLPQAHRRSLVSHPRTARIAISGGNVAGVCIFLTEEDLRELNINPYEIHHVRYSIDVETRQLELAEDDLSEEETT</sequence>
<dbReference type="AlphaFoldDB" id="A0ABD5YKJ3"/>
<dbReference type="Proteomes" id="UP001596390">
    <property type="component" value="Unassembled WGS sequence"/>
</dbReference>